<proteinExistence type="inferred from homology"/>
<dbReference type="AlphaFoldDB" id="A0AAQ3K1F4"/>
<dbReference type="Pfam" id="PF03168">
    <property type="entry name" value="LEA_2"/>
    <property type="match status" value="1"/>
</dbReference>
<organism evidence="4 5">
    <name type="scientific">Canna indica</name>
    <name type="common">Indian-shot</name>
    <dbReference type="NCBI Taxonomy" id="4628"/>
    <lineage>
        <taxon>Eukaryota</taxon>
        <taxon>Viridiplantae</taxon>
        <taxon>Streptophyta</taxon>
        <taxon>Embryophyta</taxon>
        <taxon>Tracheophyta</taxon>
        <taxon>Spermatophyta</taxon>
        <taxon>Magnoliopsida</taxon>
        <taxon>Liliopsida</taxon>
        <taxon>Zingiberales</taxon>
        <taxon>Cannaceae</taxon>
        <taxon>Canna</taxon>
    </lineage>
</organism>
<feature type="domain" description="Water stress and hypersensitive response" evidence="3">
    <location>
        <begin position="43"/>
        <end position="160"/>
    </location>
</feature>
<dbReference type="GO" id="GO:0009269">
    <property type="term" value="P:response to desiccation"/>
    <property type="evidence" value="ECO:0007669"/>
    <property type="project" value="InterPro"/>
</dbReference>
<evidence type="ECO:0000259" key="3">
    <source>
        <dbReference type="SMART" id="SM00769"/>
    </source>
</evidence>
<keyword evidence="5" id="KW-1185">Reference proteome</keyword>
<dbReference type="SUPFAM" id="SSF117070">
    <property type="entry name" value="LEA14-like"/>
    <property type="match status" value="1"/>
</dbReference>
<protein>
    <submittedName>
        <fullName evidence="4">Late embryogenesis abundant protein Lea14-A-like</fullName>
    </submittedName>
</protein>
<feature type="chain" id="PRO_5042885451" evidence="2">
    <location>
        <begin position="21"/>
        <end position="167"/>
    </location>
</feature>
<evidence type="ECO:0000313" key="5">
    <source>
        <dbReference type="Proteomes" id="UP001327560"/>
    </source>
</evidence>
<dbReference type="Proteomes" id="UP001327560">
    <property type="component" value="Chromosome 2"/>
</dbReference>
<evidence type="ECO:0000256" key="2">
    <source>
        <dbReference type="SAM" id="SignalP"/>
    </source>
</evidence>
<dbReference type="Gene3D" id="2.60.40.1820">
    <property type="match status" value="1"/>
</dbReference>
<sequence length="167" mass="18487">MSQYLIFFLLFSLTFSFSLSRPVPTQLDQPEVLTSAKIPIPEAKLTGLSIKYFTNDSIVFATNISLHNPFNFKILIPTVTYALKSATETIASGTIPDPGSLTANGDTKLEVPMKVPYSFLIDLLKDIAKDWDIDYVLKVGLIIDLPVVGKFTIPITIKDSIKLPHLN</sequence>
<dbReference type="PANTHER" id="PTHR31459:SF19">
    <property type="entry name" value="DESICCATION-RELATED PROTEIN LEA14-RELATED"/>
    <property type="match status" value="1"/>
</dbReference>
<name>A0AAQ3K1F4_9LILI</name>
<evidence type="ECO:0000313" key="4">
    <source>
        <dbReference type="EMBL" id="WOK99328.1"/>
    </source>
</evidence>
<accession>A0AAQ3K1F4</accession>
<feature type="signal peptide" evidence="2">
    <location>
        <begin position="1"/>
        <end position="20"/>
    </location>
</feature>
<reference evidence="4 5" key="1">
    <citation type="submission" date="2023-10" db="EMBL/GenBank/DDBJ databases">
        <title>Chromosome-scale genome assembly provides insights into flower coloration mechanisms of Canna indica.</title>
        <authorList>
            <person name="Li C."/>
        </authorList>
    </citation>
    <scope>NUCLEOTIDE SEQUENCE [LARGE SCALE GENOMIC DNA]</scope>
    <source>
        <tissue evidence="4">Flower</tissue>
    </source>
</reference>
<dbReference type="EMBL" id="CP136891">
    <property type="protein sequence ID" value="WOK99328.1"/>
    <property type="molecule type" value="Genomic_DNA"/>
</dbReference>
<dbReference type="PANTHER" id="PTHR31459">
    <property type="match status" value="1"/>
</dbReference>
<dbReference type="SMART" id="SM00769">
    <property type="entry name" value="WHy"/>
    <property type="match status" value="1"/>
</dbReference>
<dbReference type="InterPro" id="IPR004864">
    <property type="entry name" value="LEA_2"/>
</dbReference>
<evidence type="ECO:0000256" key="1">
    <source>
        <dbReference type="ARBA" id="ARBA00005960"/>
    </source>
</evidence>
<comment type="similarity">
    <text evidence="1">Belongs to the LEA type 2 family.</text>
</comment>
<dbReference type="InterPro" id="IPR013990">
    <property type="entry name" value="WHy-dom"/>
</dbReference>
<dbReference type="InterPro" id="IPR045043">
    <property type="entry name" value="Lea14-like"/>
</dbReference>
<keyword evidence="2" id="KW-0732">Signal</keyword>
<dbReference type="GO" id="GO:0005829">
    <property type="term" value="C:cytosol"/>
    <property type="evidence" value="ECO:0007669"/>
    <property type="project" value="TreeGrafter"/>
</dbReference>
<gene>
    <name evidence="4" type="ORF">Cni_G08040</name>
</gene>